<proteinExistence type="predicted"/>
<reference evidence="2 3" key="1">
    <citation type="submission" date="2015-04" db="EMBL/GenBank/DDBJ databases">
        <authorList>
            <person name="Syromyatnikov M.Y."/>
            <person name="Popov V.N."/>
        </authorList>
    </citation>
    <scope>NUCLEOTIDE SEQUENCE [LARGE SCALE GENOMIC DNA]</scope>
</reference>
<accession>A0A1J1I6A6</accession>
<evidence type="ECO:0000313" key="2">
    <source>
        <dbReference type="EMBL" id="CRK95258.1"/>
    </source>
</evidence>
<sequence>MLKENFEPAMNYNLKALPVHRKVWLPFNDFNWILGTQHEICFLFTSNFILLLFGRDLIMISKELKATEYRTRVAPG</sequence>
<feature type="transmembrane region" description="Helical" evidence="1">
    <location>
        <begin position="32"/>
        <end position="53"/>
    </location>
</feature>
<keyword evidence="1" id="KW-1133">Transmembrane helix</keyword>
<dbReference type="Proteomes" id="UP000183832">
    <property type="component" value="Unassembled WGS sequence"/>
</dbReference>
<name>A0A1J1I6A6_9DIPT</name>
<dbReference type="EMBL" id="CVRI01000041">
    <property type="protein sequence ID" value="CRK95258.1"/>
    <property type="molecule type" value="Genomic_DNA"/>
</dbReference>
<keyword evidence="1" id="KW-0472">Membrane</keyword>
<evidence type="ECO:0000313" key="3">
    <source>
        <dbReference type="Proteomes" id="UP000183832"/>
    </source>
</evidence>
<organism evidence="2 3">
    <name type="scientific">Clunio marinus</name>
    <dbReference type="NCBI Taxonomy" id="568069"/>
    <lineage>
        <taxon>Eukaryota</taxon>
        <taxon>Metazoa</taxon>
        <taxon>Ecdysozoa</taxon>
        <taxon>Arthropoda</taxon>
        <taxon>Hexapoda</taxon>
        <taxon>Insecta</taxon>
        <taxon>Pterygota</taxon>
        <taxon>Neoptera</taxon>
        <taxon>Endopterygota</taxon>
        <taxon>Diptera</taxon>
        <taxon>Nematocera</taxon>
        <taxon>Chironomoidea</taxon>
        <taxon>Chironomidae</taxon>
        <taxon>Clunio</taxon>
    </lineage>
</organism>
<keyword evidence="1" id="KW-0812">Transmembrane</keyword>
<evidence type="ECO:0000256" key="1">
    <source>
        <dbReference type="SAM" id="Phobius"/>
    </source>
</evidence>
<protein>
    <submittedName>
        <fullName evidence="2">CLUMA_CG008797, isoform A</fullName>
    </submittedName>
</protein>
<dbReference type="AlphaFoldDB" id="A0A1J1I6A6"/>
<keyword evidence="3" id="KW-1185">Reference proteome</keyword>
<gene>
    <name evidence="2" type="ORF">CLUMA_CG008797</name>
</gene>